<dbReference type="EMBL" id="HG996469">
    <property type="protein sequence ID" value="CAG1841762.1"/>
    <property type="molecule type" value="Genomic_DNA"/>
</dbReference>
<gene>
    <name evidence="2" type="ORF">GSMUA_115570.1</name>
</gene>
<evidence type="ECO:0000313" key="3">
    <source>
        <dbReference type="EnsemblPlants" id="Ma04_p10340.1"/>
    </source>
</evidence>
<keyword evidence="1" id="KW-1133">Transmembrane helix</keyword>
<feature type="transmembrane region" description="Helical" evidence="1">
    <location>
        <begin position="51"/>
        <end position="70"/>
    </location>
</feature>
<name>A0A804IN68_MUSAM</name>
<keyword evidence="1" id="KW-0812">Transmembrane</keyword>
<proteinExistence type="predicted"/>
<dbReference type="InParanoid" id="A0A804IN68"/>
<reference evidence="2" key="1">
    <citation type="submission" date="2021-03" db="EMBL/GenBank/DDBJ databases">
        <authorList>
            <consortium name="Genoscope - CEA"/>
            <person name="William W."/>
        </authorList>
    </citation>
    <scope>NUCLEOTIDE SEQUENCE</scope>
    <source>
        <strain evidence="2">Doubled-haploid Pahang</strain>
    </source>
</reference>
<protein>
    <submittedName>
        <fullName evidence="2">(wild Malaysian banana) hypothetical protein</fullName>
    </submittedName>
</protein>
<dbReference type="Gramene" id="Ma04_t10340.1">
    <property type="protein sequence ID" value="Ma04_p10340.1"/>
    <property type="gene ID" value="Ma04_g10340"/>
</dbReference>
<reference evidence="3" key="2">
    <citation type="submission" date="2021-05" db="UniProtKB">
        <authorList>
            <consortium name="EnsemblPlants"/>
        </authorList>
    </citation>
    <scope>IDENTIFICATION</scope>
    <source>
        <strain evidence="3">subsp. malaccensis</strain>
    </source>
</reference>
<dbReference type="Proteomes" id="UP000012960">
    <property type="component" value="Unplaced"/>
</dbReference>
<evidence type="ECO:0000256" key="1">
    <source>
        <dbReference type="SAM" id="Phobius"/>
    </source>
</evidence>
<dbReference type="EnsemblPlants" id="Ma04_t10340.1">
    <property type="protein sequence ID" value="Ma04_p10340.1"/>
    <property type="gene ID" value="Ma04_g10340"/>
</dbReference>
<keyword evidence="1" id="KW-0472">Membrane</keyword>
<organism evidence="3 4">
    <name type="scientific">Musa acuminata subsp. malaccensis</name>
    <name type="common">Wild banana</name>
    <name type="synonym">Musa malaccensis</name>
    <dbReference type="NCBI Taxonomy" id="214687"/>
    <lineage>
        <taxon>Eukaryota</taxon>
        <taxon>Viridiplantae</taxon>
        <taxon>Streptophyta</taxon>
        <taxon>Embryophyta</taxon>
        <taxon>Tracheophyta</taxon>
        <taxon>Spermatophyta</taxon>
        <taxon>Magnoliopsida</taxon>
        <taxon>Liliopsida</taxon>
        <taxon>Zingiberales</taxon>
        <taxon>Musaceae</taxon>
        <taxon>Musa</taxon>
    </lineage>
</organism>
<sequence>MGGRSISVMMFGMWRWSGGTRRSWSNTLRIRKQSNKRWLPIADIYSRIKKIFVLMTFHVPYLCFITWGYSEEPSSNFKWRKHWK</sequence>
<keyword evidence="4" id="KW-1185">Reference proteome</keyword>
<dbReference type="AlphaFoldDB" id="A0A804IN68"/>
<accession>A0A804IN68</accession>
<evidence type="ECO:0000313" key="4">
    <source>
        <dbReference type="Proteomes" id="UP000012960"/>
    </source>
</evidence>
<evidence type="ECO:0000313" key="2">
    <source>
        <dbReference type="EMBL" id="CAG1841762.1"/>
    </source>
</evidence>